<feature type="transmembrane region" description="Helical" evidence="5">
    <location>
        <begin position="211"/>
        <end position="234"/>
    </location>
</feature>
<dbReference type="InterPro" id="IPR035965">
    <property type="entry name" value="PAS-like_dom_sf"/>
</dbReference>
<dbReference type="CDD" id="cd00082">
    <property type="entry name" value="HisKA"/>
    <property type="match status" value="1"/>
</dbReference>
<evidence type="ECO:0000259" key="9">
    <source>
        <dbReference type="PROSITE" id="PS50113"/>
    </source>
</evidence>
<dbReference type="PROSITE" id="PS50113">
    <property type="entry name" value="PAC"/>
    <property type="match status" value="2"/>
</dbReference>
<feature type="domain" description="Response regulatory" evidence="7">
    <location>
        <begin position="1196"/>
        <end position="1313"/>
    </location>
</feature>
<accession>A0A0G3EDW6</accession>
<dbReference type="SMART" id="SM00448">
    <property type="entry name" value="REC"/>
    <property type="match status" value="1"/>
</dbReference>
<dbReference type="SUPFAM" id="SSF55874">
    <property type="entry name" value="ATPase domain of HSP90 chaperone/DNA topoisomerase II/histidine kinase"/>
    <property type="match status" value="1"/>
</dbReference>
<feature type="transmembrane region" description="Helical" evidence="5">
    <location>
        <begin position="45"/>
        <end position="66"/>
    </location>
</feature>
<dbReference type="SMART" id="SM00387">
    <property type="entry name" value="HATPase_c"/>
    <property type="match status" value="1"/>
</dbReference>
<dbReference type="InterPro" id="IPR036097">
    <property type="entry name" value="HisK_dim/P_sf"/>
</dbReference>
<dbReference type="GO" id="GO:0000155">
    <property type="term" value="F:phosphorelay sensor kinase activity"/>
    <property type="evidence" value="ECO:0007669"/>
    <property type="project" value="InterPro"/>
</dbReference>
<feature type="modified residue" description="4-aspartylphosphate" evidence="4">
    <location>
        <position position="1247"/>
    </location>
</feature>
<protein>
    <recommendedName>
        <fullName evidence="2">histidine kinase</fullName>
        <ecNumber evidence="2">2.7.13.3</ecNumber>
    </recommendedName>
</protein>
<dbReference type="InterPro" id="IPR003594">
    <property type="entry name" value="HATPase_dom"/>
</dbReference>
<proteinExistence type="predicted"/>
<feature type="domain" description="Histidine kinase" evidence="6">
    <location>
        <begin position="952"/>
        <end position="1176"/>
    </location>
</feature>
<dbReference type="Proteomes" id="UP000035268">
    <property type="component" value="Chromosome"/>
</dbReference>
<dbReference type="Pfam" id="PF10114">
    <property type="entry name" value="PocR"/>
    <property type="match status" value="1"/>
</dbReference>
<dbReference type="STRING" id="1307763.L21SP4_01404"/>
<dbReference type="InterPro" id="IPR029016">
    <property type="entry name" value="GAF-like_dom_sf"/>
</dbReference>
<dbReference type="Gene3D" id="3.40.50.2300">
    <property type="match status" value="1"/>
</dbReference>
<dbReference type="PROSITE" id="PS50109">
    <property type="entry name" value="HIS_KIN"/>
    <property type="match status" value="1"/>
</dbReference>
<dbReference type="InterPro" id="IPR036890">
    <property type="entry name" value="HATPase_C_sf"/>
</dbReference>
<dbReference type="SMART" id="SM00086">
    <property type="entry name" value="PAC"/>
    <property type="match status" value="2"/>
</dbReference>
<keyword evidence="10" id="KW-0418">Kinase</keyword>
<comment type="catalytic activity">
    <reaction evidence="1">
        <text>ATP + protein L-histidine = ADP + protein N-phospho-L-histidine.</text>
        <dbReference type="EC" id="2.7.13.3"/>
    </reaction>
</comment>
<dbReference type="SUPFAM" id="SSF55781">
    <property type="entry name" value="GAF domain-like"/>
    <property type="match status" value="1"/>
</dbReference>
<dbReference type="SMART" id="SM00388">
    <property type="entry name" value="HisKA"/>
    <property type="match status" value="1"/>
</dbReference>
<dbReference type="InterPro" id="IPR011006">
    <property type="entry name" value="CheY-like_superfamily"/>
</dbReference>
<evidence type="ECO:0000256" key="5">
    <source>
        <dbReference type="SAM" id="Phobius"/>
    </source>
</evidence>
<evidence type="ECO:0000259" key="8">
    <source>
        <dbReference type="PROSITE" id="PS50112"/>
    </source>
</evidence>
<dbReference type="PROSITE" id="PS50112">
    <property type="entry name" value="PAS"/>
    <property type="match status" value="1"/>
</dbReference>
<feature type="transmembrane region" description="Helical" evidence="5">
    <location>
        <begin position="165"/>
        <end position="190"/>
    </location>
</feature>
<feature type="transmembrane region" description="Helical" evidence="5">
    <location>
        <begin position="86"/>
        <end position="106"/>
    </location>
</feature>
<keyword evidence="5" id="KW-1133">Transmembrane helix</keyword>
<feature type="domain" description="PAC" evidence="9">
    <location>
        <begin position="889"/>
        <end position="939"/>
    </location>
</feature>
<sequence length="1314" mass="146160">MELFAMRGRRSPDPYRVLISILLGCAGFAVNFLDIEIVHFPELKLSILAGLIFPLLVALAWGWKYGLLSALAGGGQSMWWLWRADGYGLFYSVPVFTLWIVWHGYWAEVRQRMEEPRWYRSSFAVELPFRLVVELGFFTVFRGLIALNPPFWDPSITTRTVSMAWLQAMAVKHVISAYVFLMAGHALLSLTPVRRFFRLPQEQSGRLKNAIYSAAVLLGLLLWWLDSVFTHLWVDPGGRTFWQILAFDVTPDRLLTRNLYLVVAVAGGIGVARLIDRRLDLEAVQDRLNRVLKTVRNVNQLITRESDASRLLDRSCRTMVEINGYAHAWIARTDPEGGIVSLHGAGVGESFETMRTRIEEGFRPPCVERVLGTDAVRVVKDPAGVCGECPLVPACEDRIGMTARLQHGGRIYGWVSVSVPEGRTDLNQERELLQELAGDLALALDHSEQEAARVQSEQALQRERDRVKRITESTPVGIILLGSGGLINRVNPAAEEILGWSAEEALGRSFDDPCHPCWGVDDDPSTRPAEPLPFEQVRRTGRPVYQVRRGLTRPDGARRVVSVSARPLFDAQGDFDGVVAVIEDVTDREKVESDLECIEWLLEQESLANDPVAPYTPYYGDVTELNTDRTILEAVPGETMEMLAEDIMVLVDSSVAVYERSGDYAYGIFASGWCQLLDAASRRLCGTDDNREALDGGRWLCHECCWNRSARPAMETGAPTDIECVGGIRLYAVPIRANGEIIGVINLGYGDPPRDPDRLRELAERFRVSYDRLEEAARAYKPRPAFIVEVAKRRLQSAAHRIGSIVERNRAEAALARSEQRLNSILNAQTNAVIMLNTDLTIAWTNRAACESVGEDPDGLKGQYCFARWGENSGPCPGCPALEAMHLRRTRHAHRVTPDGCEWEVVATPVFDRAGEVSGMVAVGEDVTEKRELEEQYRQAQKMEAIGRIASGVAHDFNNILQSITGYTELARSQAADRDPDLKAYLEEVMHATARAQSLTQQLLIYTRKQQMRPVTLDLNEKIEAMDSVAHLTLGEHVAYVFHPQTPLDSVRIDPNQLEQLFMNLLVNARDAMDGGGRVTVETHAVTLDEEFADRYAMPRPGRYVQLVVADTGCGMDAETRKRIFDPFFTTKDVGKGTGLGLSTVQGIVRQHDGRILVYSEPGRGTAFKMYFPAVTRPRHEVETAEETDAAGGDETLFLCEDDEDVRKWASSVLRRAGYTVHVSRDGSEGLEKVGELADVIDLAVLDVIMPGGDGPQVAGRLAAKKGSPLPVVFISGYSDAHMPEAEEVDYRFTLLQKPCSATALLDAIRAMLD</sequence>
<dbReference type="InterPro" id="IPR000700">
    <property type="entry name" value="PAS-assoc_C"/>
</dbReference>
<evidence type="ECO:0000256" key="4">
    <source>
        <dbReference type="PROSITE-ProRule" id="PRU00169"/>
    </source>
</evidence>
<evidence type="ECO:0000256" key="1">
    <source>
        <dbReference type="ARBA" id="ARBA00000085"/>
    </source>
</evidence>
<dbReference type="Pfam" id="PF00512">
    <property type="entry name" value="HisKA"/>
    <property type="match status" value="1"/>
</dbReference>
<evidence type="ECO:0000259" key="7">
    <source>
        <dbReference type="PROSITE" id="PS50110"/>
    </source>
</evidence>
<dbReference type="InterPro" id="IPR000014">
    <property type="entry name" value="PAS"/>
</dbReference>
<dbReference type="InterPro" id="IPR018771">
    <property type="entry name" value="PocR_dom"/>
</dbReference>
<dbReference type="Gene3D" id="3.30.450.40">
    <property type="match status" value="1"/>
</dbReference>
<evidence type="ECO:0000256" key="2">
    <source>
        <dbReference type="ARBA" id="ARBA00012438"/>
    </source>
</evidence>
<keyword evidence="11" id="KW-1185">Reference proteome</keyword>
<dbReference type="InterPro" id="IPR003661">
    <property type="entry name" value="HisK_dim/P_dom"/>
</dbReference>
<feature type="transmembrane region" description="Helical" evidence="5">
    <location>
        <begin position="127"/>
        <end position="145"/>
    </location>
</feature>
<dbReference type="EC" id="2.7.13.3" evidence="2"/>
<dbReference type="Pfam" id="PF00072">
    <property type="entry name" value="Response_reg"/>
    <property type="match status" value="1"/>
</dbReference>
<feature type="domain" description="PAS" evidence="8">
    <location>
        <begin position="463"/>
        <end position="516"/>
    </location>
</feature>
<dbReference type="Gene3D" id="3.30.450.20">
    <property type="entry name" value="PAS domain"/>
    <property type="match status" value="2"/>
</dbReference>
<feature type="transmembrane region" description="Helical" evidence="5">
    <location>
        <begin position="15"/>
        <end position="33"/>
    </location>
</feature>
<evidence type="ECO:0000313" key="11">
    <source>
        <dbReference type="Proteomes" id="UP000035268"/>
    </source>
</evidence>
<dbReference type="SUPFAM" id="SSF52172">
    <property type="entry name" value="CheY-like"/>
    <property type="match status" value="1"/>
</dbReference>
<dbReference type="PROSITE" id="PS50110">
    <property type="entry name" value="RESPONSE_REGULATORY"/>
    <property type="match status" value="1"/>
</dbReference>
<dbReference type="InterPro" id="IPR004358">
    <property type="entry name" value="Sig_transdc_His_kin-like_C"/>
</dbReference>
<dbReference type="OrthoDB" id="9806821at2"/>
<evidence type="ECO:0000256" key="3">
    <source>
        <dbReference type="ARBA" id="ARBA00022553"/>
    </source>
</evidence>
<dbReference type="InterPro" id="IPR013656">
    <property type="entry name" value="PAS_4"/>
</dbReference>
<dbReference type="EMBL" id="CP010904">
    <property type="protein sequence ID" value="AKJ64651.1"/>
    <property type="molecule type" value="Genomic_DNA"/>
</dbReference>
<feature type="domain" description="PAC" evidence="9">
    <location>
        <begin position="545"/>
        <end position="597"/>
    </location>
</feature>
<keyword evidence="5" id="KW-0472">Membrane</keyword>
<dbReference type="InterPro" id="IPR005467">
    <property type="entry name" value="His_kinase_dom"/>
</dbReference>
<dbReference type="Gene3D" id="1.10.287.130">
    <property type="match status" value="1"/>
</dbReference>
<reference evidence="11" key="1">
    <citation type="submission" date="2015-02" db="EMBL/GenBank/DDBJ databases">
        <title>Description and complete genome sequence of the first cultured representative of the subdivision 5 of the Verrucomicrobia phylum.</title>
        <authorList>
            <person name="Spring S."/>
            <person name="Bunk B."/>
            <person name="Sproer C."/>
            <person name="Klenk H.-P."/>
        </authorList>
    </citation>
    <scope>NUCLEOTIDE SEQUENCE [LARGE SCALE GENOMIC DNA]</scope>
    <source>
        <strain evidence="11">L21-Fru-AB</strain>
    </source>
</reference>
<dbReference type="KEGG" id="vbl:L21SP4_01404"/>
<dbReference type="PRINTS" id="PR00344">
    <property type="entry name" value="BCTRLSENSOR"/>
</dbReference>
<dbReference type="SUPFAM" id="SSF55785">
    <property type="entry name" value="PYP-like sensor domain (PAS domain)"/>
    <property type="match status" value="2"/>
</dbReference>
<gene>
    <name evidence="10" type="ORF">L21SP4_01404</name>
</gene>
<evidence type="ECO:0000313" key="10">
    <source>
        <dbReference type="EMBL" id="AKJ64651.1"/>
    </source>
</evidence>
<keyword evidence="10" id="KW-0808">Transferase</keyword>
<dbReference type="PANTHER" id="PTHR43065:SF42">
    <property type="entry name" value="TWO-COMPONENT SENSOR PPRA"/>
    <property type="match status" value="1"/>
</dbReference>
<dbReference type="InterPro" id="IPR001610">
    <property type="entry name" value="PAC"/>
</dbReference>
<reference evidence="10 11" key="2">
    <citation type="journal article" date="2016" name="ISME J.">
        <title>Characterization of the first cultured representative of Verrucomicrobia subdivision 5 indicates the proposal of a novel phylum.</title>
        <authorList>
            <person name="Spring S."/>
            <person name="Bunk B."/>
            <person name="Sproer C."/>
            <person name="Schumann P."/>
            <person name="Rohde M."/>
            <person name="Tindall B.J."/>
            <person name="Klenk H.P."/>
        </authorList>
    </citation>
    <scope>NUCLEOTIDE SEQUENCE [LARGE SCALE GENOMIC DNA]</scope>
    <source>
        <strain evidence="10 11">L21-Fru-AB</strain>
    </source>
</reference>
<dbReference type="GO" id="GO:0005524">
    <property type="term" value="F:ATP binding"/>
    <property type="evidence" value="ECO:0007669"/>
    <property type="project" value="UniProtKB-KW"/>
</dbReference>
<dbReference type="InterPro" id="IPR001789">
    <property type="entry name" value="Sig_transdc_resp-reg_receiver"/>
</dbReference>
<dbReference type="SMART" id="SM00091">
    <property type="entry name" value="PAS"/>
    <property type="match status" value="2"/>
</dbReference>
<organism evidence="10 11">
    <name type="scientific">Kiritimatiella glycovorans</name>
    <dbReference type="NCBI Taxonomy" id="1307763"/>
    <lineage>
        <taxon>Bacteria</taxon>
        <taxon>Pseudomonadati</taxon>
        <taxon>Kiritimatiellota</taxon>
        <taxon>Kiritimatiellia</taxon>
        <taxon>Kiritimatiellales</taxon>
        <taxon>Kiritimatiellaceae</taxon>
        <taxon>Kiritimatiella</taxon>
    </lineage>
</organism>
<name>A0A0G3EDW6_9BACT</name>
<dbReference type="RefSeq" id="WP_082116596.1">
    <property type="nucleotide sequence ID" value="NZ_CP010904.1"/>
</dbReference>
<keyword evidence="5" id="KW-0812">Transmembrane</keyword>
<dbReference type="SUPFAM" id="SSF47384">
    <property type="entry name" value="Homodimeric domain of signal transducing histidine kinase"/>
    <property type="match status" value="1"/>
</dbReference>
<keyword evidence="3 4" id="KW-0597">Phosphoprotein</keyword>
<evidence type="ECO:0000259" key="6">
    <source>
        <dbReference type="PROSITE" id="PS50109"/>
    </source>
</evidence>
<dbReference type="Gene3D" id="3.30.565.10">
    <property type="entry name" value="Histidine kinase-like ATPase, C-terminal domain"/>
    <property type="match status" value="1"/>
</dbReference>
<dbReference type="CDD" id="cd00130">
    <property type="entry name" value="PAS"/>
    <property type="match status" value="1"/>
</dbReference>
<dbReference type="NCBIfam" id="TIGR00229">
    <property type="entry name" value="sensory_box"/>
    <property type="match status" value="2"/>
</dbReference>
<dbReference type="PANTHER" id="PTHR43065">
    <property type="entry name" value="SENSOR HISTIDINE KINASE"/>
    <property type="match status" value="1"/>
</dbReference>
<dbReference type="Pfam" id="PF02518">
    <property type="entry name" value="HATPase_c"/>
    <property type="match status" value="1"/>
</dbReference>
<dbReference type="Pfam" id="PF08448">
    <property type="entry name" value="PAS_4"/>
    <property type="match status" value="2"/>
</dbReference>